<feature type="signal peptide" evidence="1">
    <location>
        <begin position="1"/>
        <end position="24"/>
    </location>
</feature>
<proteinExistence type="predicted"/>
<keyword evidence="1" id="KW-0732">Signal</keyword>
<reference evidence="2 3" key="1">
    <citation type="journal article" date="2018" name="Front. Plant Sci.">
        <title>Red Clover (Trifolium pratense) and Zigzag Clover (T. medium) - A Picture of Genomic Similarities and Differences.</title>
        <authorList>
            <person name="Dluhosova J."/>
            <person name="Istvanek J."/>
            <person name="Nedelnik J."/>
            <person name="Repkova J."/>
        </authorList>
    </citation>
    <scope>NUCLEOTIDE SEQUENCE [LARGE SCALE GENOMIC DNA]</scope>
    <source>
        <strain evidence="3">cv. 10/8</strain>
        <tissue evidence="2">Leaf</tissue>
    </source>
</reference>
<accession>A0A392RY85</accession>
<protein>
    <submittedName>
        <fullName evidence="2">STIG1-like protein</fullName>
    </submittedName>
</protein>
<evidence type="ECO:0000256" key="1">
    <source>
        <dbReference type="SAM" id="SignalP"/>
    </source>
</evidence>
<feature type="non-terminal residue" evidence="2">
    <location>
        <position position="67"/>
    </location>
</feature>
<evidence type="ECO:0000313" key="2">
    <source>
        <dbReference type="EMBL" id="MCI40740.1"/>
    </source>
</evidence>
<sequence length="67" mass="7092">MSTLSTQFVTIVTLLLVLLIKIDGDSISSIPNGEVNKTSTTNIVTEVVGVDQIDPLDCTNRPGICST</sequence>
<organism evidence="2 3">
    <name type="scientific">Trifolium medium</name>
    <dbReference type="NCBI Taxonomy" id="97028"/>
    <lineage>
        <taxon>Eukaryota</taxon>
        <taxon>Viridiplantae</taxon>
        <taxon>Streptophyta</taxon>
        <taxon>Embryophyta</taxon>
        <taxon>Tracheophyta</taxon>
        <taxon>Spermatophyta</taxon>
        <taxon>Magnoliopsida</taxon>
        <taxon>eudicotyledons</taxon>
        <taxon>Gunneridae</taxon>
        <taxon>Pentapetalae</taxon>
        <taxon>rosids</taxon>
        <taxon>fabids</taxon>
        <taxon>Fabales</taxon>
        <taxon>Fabaceae</taxon>
        <taxon>Papilionoideae</taxon>
        <taxon>50 kb inversion clade</taxon>
        <taxon>NPAAA clade</taxon>
        <taxon>Hologalegina</taxon>
        <taxon>IRL clade</taxon>
        <taxon>Trifolieae</taxon>
        <taxon>Trifolium</taxon>
    </lineage>
</organism>
<name>A0A392RY85_9FABA</name>
<dbReference type="AlphaFoldDB" id="A0A392RY85"/>
<keyword evidence="3" id="KW-1185">Reference proteome</keyword>
<evidence type="ECO:0000313" key="3">
    <source>
        <dbReference type="Proteomes" id="UP000265520"/>
    </source>
</evidence>
<feature type="chain" id="PRO_5017275081" evidence="1">
    <location>
        <begin position="25"/>
        <end position="67"/>
    </location>
</feature>
<comment type="caution">
    <text evidence="2">The sequence shown here is derived from an EMBL/GenBank/DDBJ whole genome shotgun (WGS) entry which is preliminary data.</text>
</comment>
<dbReference type="EMBL" id="LXQA010283452">
    <property type="protein sequence ID" value="MCI40740.1"/>
    <property type="molecule type" value="Genomic_DNA"/>
</dbReference>
<dbReference type="Proteomes" id="UP000265520">
    <property type="component" value="Unassembled WGS sequence"/>
</dbReference>